<evidence type="ECO:0000256" key="9">
    <source>
        <dbReference type="ARBA" id="ARBA00022982"/>
    </source>
</evidence>
<dbReference type="PROSITE" id="PS50855">
    <property type="entry name" value="COX1"/>
    <property type="match status" value="1"/>
</dbReference>
<evidence type="ECO:0000256" key="8">
    <source>
        <dbReference type="ARBA" id="ARBA00022723"/>
    </source>
</evidence>
<comment type="similarity">
    <text evidence="2 14">Belongs to the heme-copper respiratory oxidase family.</text>
</comment>
<dbReference type="SUPFAM" id="SSF81442">
    <property type="entry name" value="Cytochrome c oxidase subunit I-like"/>
    <property type="match status" value="1"/>
</dbReference>
<accession>A0AA42CWL7</accession>
<evidence type="ECO:0000256" key="14">
    <source>
        <dbReference type="RuleBase" id="RU000370"/>
    </source>
</evidence>
<evidence type="ECO:0000256" key="5">
    <source>
        <dbReference type="ARBA" id="ARBA00022617"/>
    </source>
</evidence>
<dbReference type="InterPro" id="IPR000883">
    <property type="entry name" value="Cyt_C_Oxase_1"/>
</dbReference>
<evidence type="ECO:0000256" key="12">
    <source>
        <dbReference type="ARBA" id="ARBA00023008"/>
    </source>
</evidence>
<evidence type="ECO:0000256" key="1">
    <source>
        <dbReference type="ARBA" id="ARBA00004651"/>
    </source>
</evidence>
<dbReference type="GO" id="GO:0005886">
    <property type="term" value="C:plasma membrane"/>
    <property type="evidence" value="ECO:0007669"/>
    <property type="project" value="UniProtKB-SubCell"/>
</dbReference>
<dbReference type="PRINTS" id="PR01165">
    <property type="entry name" value="CYCOXIDASEI"/>
</dbReference>
<evidence type="ECO:0000313" key="18">
    <source>
        <dbReference type="EMBL" id="MCX2522770.1"/>
    </source>
</evidence>
<keyword evidence="12" id="KW-0186">Copper</keyword>
<feature type="transmembrane region" description="Helical" evidence="16">
    <location>
        <begin position="328"/>
        <end position="354"/>
    </location>
</feature>
<protein>
    <submittedName>
        <fullName evidence="18">Cbb3-type cytochrome c oxidase subunit I</fullName>
    </submittedName>
</protein>
<keyword evidence="5 14" id="KW-0349">Heme</keyword>
<dbReference type="Gene3D" id="1.20.210.10">
    <property type="entry name" value="Cytochrome c oxidase-like, subunit I domain"/>
    <property type="match status" value="1"/>
</dbReference>
<evidence type="ECO:0000313" key="19">
    <source>
        <dbReference type="Proteomes" id="UP001165678"/>
    </source>
</evidence>
<feature type="transmembrane region" description="Helical" evidence="16">
    <location>
        <begin position="432"/>
        <end position="454"/>
    </location>
</feature>
<dbReference type="AlphaFoldDB" id="A0AA42CWL7"/>
<dbReference type="GO" id="GO:0009060">
    <property type="term" value="P:aerobic respiration"/>
    <property type="evidence" value="ECO:0007669"/>
    <property type="project" value="InterPro"/>
</dbReference>
<gene>
    <name evidence="18" type="ORF">OQ287_00760</name>
</gene>
<evidence type="ECO:0000256" key="15">
    <source>
        <dbReference type="SAM" id="MobiDB-lite"/>
    </source>
</evidence>
<dbReference type="Pfam" id="PF00115">
    <property type="entry name" value="COX1"/>
    <property type="match status" value="1"/>
</dbReference>
<dbReference type="PANTHER" id="PTHR10422:SF35">
    <property type="entry name" value="CYTOCHROME BO(3) UBIQUINOL OXIDASE SUBUNIT 1"/>
    <property type="match status" value="1"/>
</dbReference>
<feature type="transmembrane region" description="Helical" evidence="16">
    <location>
        <begin position="293"/>
        <end position="316"/>
    </location>
</feature>
<evidence type="ECO:0000256" key="13">
    <source>
        <dbReference type="ARBA" id="ARBA00023136"/>
    </source>
</evidence>
<evidence type="ECO:0000256" key="3">
    <source>
        <dbReference type="ARBA" id="ARBA00022448"/>
    </source>
</evidence>
<dbReference type="GO" id="GO:0004129">
    <property type="term" value="F:cytochrome-c oxidase activity"/>
    <property type="evidence" value="ECO:0007669"/>
    <property type="project" value="InterPro"/>
</dbReference>
<feature type="region of interest" description="Disordered" evidence="15">
    <location>
        <begin position="679"/>
        <end position="701"/>
    </location>
</feature>
<dbReference type="Proteomes" id="UP001165678">
    <property type="component" value="Unassembled WGS sequence"/>
</dbReference>
<feature type="transmembrane region" description="Helical" evidence="16">
    <location>
        <begin position="121"/>
        <end position="144"/>
    </location>
</feature>
<feature type="transmembrane region" description="Helical" evidence="16">
    <location>
        <begin position="35"/>
        <end position="58"/>
    </location>
</feature>
<feature type="domain" description="Cytochrome oxidase subunit I profile" evidence="17">
    <location>
        <begin position="59"/>
        <end position="577"/>
    </location>
</feature>
<keyword evidence="19" id="KW-1185">Reference proteome</keyword>
<keyword evidence="9 14" id="KW-0249">Electron transport</keyword>
<keyword evidence="10 16" id="KW-1133">Transmembrane helix</keyword>
<dbReference type="GO" id="GO:0020037">
    <property type="term" value="F:heme binding"/>
    <property type="evidence" value="ECO:0007669"/>
    <property type="project" value="InterPro"/>
</dbReference>
<dbReference type="GO" id="GO:0046872">
    <property type="term" value="F:metal ion binding"/>
    <property type="evidence" value="ECO:0007669"/>
    <property type="project" value="UniProtKB-KW"/>
</dbReference>
<comment type="caution">
    <text evidence="18">The sequence shown here is derived from an EMBL/GenBank/DDBJ whole genome shotgun (WGS) entry which is preliminary data.</text>
</comment>
<feature type="transmembrane region" description="Helical" evidence="16">
    <location>
        <begin position="399"/>
        <end position="420"/>
    </location>
</feature>
<dbReference type="EMBL" id="JAPIVE010000001">
    <property type="protein sequence ID" value="MCX2522770.1"/>
    <property type="molecule type" value="Genomic_DNA"/>
</dbReference>
<dbReference type="InterPro" id="IPR023615">
    <property type="entry name" value="Cyt_c_Oxase_su1_BS"/>
</dbReference>
<dbReference type="RefSeq" id="WP_265895255.1">
    <property type="nucleotide sequence ID" value="NZ_JAPIVE010000001.1"/>
</dbReference>
<keyword evidence="13 16" id="KW-0472">Membrane</keyword>
<evidence type="ECO:0000256" key="11">
    <source>
        <dbReference type="ARBA" id="ARBA00023004"/>
    </source>
</evidence>
<keyword evidence="11" id="KW-0408">Iron</keyword>
<sequence>MTLFGAPLLGRMTLDALPFRDMVQHPTRENIVNGLIASGAALMVILAAITVLGLITWYGKWKTLWCDWLTSVDHKKIGIMFIVIALAMLARALVEAFFMRAQQAVGLDGGFLSPEHYGQLFTTHGTIMIFFMAMPFLTGIINYVMPMQIGARDVSFPVMNSISLGLTAAGAALAMISLVLAPFSTGGWTGYPPFTELAANPGPGVDYWLWAITLSTLSSTMTGINFAVTLYKKRAPGMGLMRMPLFCWTALCTSILMIFGMPPLTVATGLLALDRYLDFHMFTADLGGNMMNYINLFWAFGHPEVYILILPAFGIYSEIFSTFSGKRLYGYTALVIATMAIAVLSFTVWLHHFFTMGQSAHINAVFGIATMLIGIPTGVKIYDWMLTMYRGRVRLTVPMLYACGFLILFSIGGLSGIILATPSIDYQIHNSLFLVAHFHNMLIPGLLFGMLAGYTYWFPKAFGFQLAPRWGYRAAWSWIIGFMLAFFPLYALGLLGMPRRALSFFNPTYLPWTISALLGAVLILFAFFGLIMQLWQSIKQRASLAVPIGDPWDGRSLEWAMPSPPPEYNFPVLPSINSHDAFARQKGSGQHYETPEYYEDIVLPANTAMGAALGGAGFLMAFGLTWHMWWLVILGAVAVLMSLVGRGFVRQTTRTIPAAVVERQHRAWMNAVLETTPITRADEQAPANQGLPVSPREGAVQ</sequence>
<evidence type="ECO:0000259" key="17">
    <source>
        <dbReference type="PROSITE" id="PS50855"/>
    </source>
</evidence>
<organism evidence="18 19">
    <name type="scientific">Larsenimonas rhizosphaerae</name>
    <dbReference type="NCBI Taxonomy" id="2944682"/>
    <lineage>
        <taxon>Bacteria</taxon>
        <taxon>Pseudomonadati</taxon>
        <taxon>Pseudomonadota</taxon>
        <taxon>Gammaproteobacteria</taxon>
        <taxon>Oceanospirillales</taxon>
        <taxon>Halomonadaceae</taxon>
        <taxon>Larsenimonas</taxon>
    </lineage>
</organism>
<keyword evidence="3 14" id="KW-0813">Transport</keyword>
<reference evidence="18" key="1">
    <citation type="submission" date="2022-11" db="EMBL/GenBank/DDBJ databases">
        <title>Larsenimonas rhizosphaerae sp. nov., isolated from a tidal mudflat.</title>
        <authorList>
            <person name="Lee S.D."/>
            <person name="Kim I.S."/>
        </authorList>
    </citation>
    <scope>NUCLEOTIDE SEQUENCE</scope>
    <source>
        <strain evidence="18">GH2-1</strain>
    </source>
</reference>
<dbReference type="GO" id="GO:0009486">
    <property type="term" value="F:cytochrome bo3 ubiquinol oxidase activity"/>
    <property type="evidence" value="ECO:0007669"/>
    <property type="project" value="TreeGrafter"/>
</dbReference>
<feature type="transmembrane region" description="Helical" evidence="16">
    <location>
        <begin position="164"/>
        <end position="187"/>
    </location>
</feature>
<keyword evidence="7 14" id="KW-0812">Transmembrane</keyword>
<feature type="transmembrane region" description="Helical" evidence="16">
    <location>
        <begin position="475"/>
        <end position="497"/>
    </location>
</feature>
<feature type="transmembrane region" description="Helical" evidence="16">
    <location>
        <begin position="601"/>
        <end position="622"/>
    </location>
</feature>
<feature type="transmembrane region" description="Helical" evidence="16">
    <location>
        <begin position="509"/>
        <end position="531"/>
    </location>
</feature>
<keyword evidence="4" id="KW-1003">Cell membrane</keyword>
<dbReference type="InterPro" id="IPR036927">
    <property type="entry name" value="Cyt_c_oxase-like_su1_sf"/>
</dbReference>
<keyword evidence="6 14" id="KW-0679">Respiratory chain</keyword>
<evidence type="ECO:0000256" key="7">
    <source>
        <dbReference type="ARBA" id="ARBA00022692"/>
    </source>
</evidence>
<evidence type="ECO:0000256" key="10">
    <source>
        <dbReference type="ARBA" id="ARBA00022989"/>
    </source>
</evidence>
<dbReference type="InterPro" id="IPR023616">
    <property type="entry name" value="Cyt_c_oxase-like_su1_dom"/>
</dbReference>
<dbReference type="PANTHER" id="PTHR10422">
    <property type="entry name" value="CYTOCHROME C OXIDASE SUBUNIT 1"/>
    <property type="match status" value="1"/>
</dbReference>
<feature type="transmembrane region" description="Helical" evidence="16">
    <location>
        <begin position="243"/>
        <end position="273"/>
    </location>
</feature>
<dbReference type="PROSITE" id="PS00077">
    <property type="entry name" value="COX1_CUB"/>
    <property type="match status" value="1"/>
</dbReference>
<evidence type="ECO:0000256" key="4">
    <source>
        <dbReference type="ARBA" id="ARBA00022475"/>
    </source>
</evidence>
<dbReference type="GO" id="GO:0015990">
    <property type="term" value="P:electron transport coupled proton transport"/>
    <property type="evidence" value="ECO:0007669"/>
    <property type="project" value="TreeGrafter"/>
</dbReference>
<evidence type="ECO:0000256" key="16">
    <source>
        <dbReference type="SAM" id="Phobius"/>
    </source>
</evidence>
<feature type="transmembrane region" description="Helical" evidence="16">
    <location>
        <begin position="360"/>
        <end position="379"/>
    </location>
</feature>
<proteinExistence type="inferred from homology"/>
<dbReference type="GO" id="GO:0022904">
    <property type="term" value="P:respiratory electron transport chain"/>
    <property type="evidence" value="ECO:0007669"/>
    <property type="project" value="TreeGrafter"/>
</dbReference>
<keyword evidence="8" id="KW-0479">Metal-binding</keyword>
<evidence type="ECO:0000256" key="6">
    <source>
        <dbReference type="ARBA" id="ARBA00022660"/>
    </source>
</evidence>
<feature type="transmembrane region" description="Helical" evidence="16">
    <location>
        <begin position="628"/>
        <end position="649"/>
    </location>
</feature>
<name>A0AA42CWL7_9GAMM</name>
<evidence type="ECO:0000256" key="2">
    <source>
        <dbReference type="ARBA" id="ARBA00009578"/>
    </source>
</evidence>
<comment type="subcellular location">
    <subcellularLocation>
        <location evidence="1">Cell membrane</location>
        <topology evidence="1">Multi-pass membrane protein</topology>
    </subcellularLocation>
</comment>
<feature type="transmembrane region" description="Helical" evidence="16">
    <location>
        <begin position="79"/>
        <end position="101"/>
    </location>
</feature>
<feature type="transmembrane region" description="Helical" evidence="16">
    <location>
        <begin position="207"/>
        <end position="231"/>
    </location>
</feature>